<reference evidence="1" key="1">
    <citation type="submission" date="2014-09" db="EMBL/GenBank/DDBJ databases">
        <authorList>
            <person name="Magalhaes I.L.F."/>
            <person name="Oliveira U."/>
            <person name="Santos F.R."/>
            <person name="Vidigal T.H.D.A."/>
            <person name="Brescovit A.D."/>
            <person name="Santos A.J."/>
        </authorList>
    </citation>
    <scope>NUCLEOTIDE SEQUENCE</scope>
    <source>
        <tissue evidence="1">Shoot tissue taken approximately 20 cm above the soil surface</tissue>
    </source>
</reference>
<reference evidence="1" key="2">
    <citation type="journal article" date="2015" name="Data Brief">
        <title>Shoot transcriptome of the giant reed, Arundo donax.</title>
        <authorList>
            <person name="Barrero R.A."/>
            <person name="Guerrero F.D."/>
            <person name="Moolhuijzen P."/>
            <person name="Goolsby J.A."/>
            <person name="Tidwell J."/>
            <person name="Bellgard S.E."/>
            <person name="Bellgard M.I."/>
        </authorList>
    </citation>
    <scope>NUCLEOTIDE SEQUENCE</scope>
    <source>
        <tissue evidence="1">Shoot tissue taken approximately 20 cm above the soil surface</tissue>
    </source>
</reference>
<organism evidence="1">
    <name type="scientific">Arundo donax</name>
    <name type="common">Giant reed</name>
    <name type="synonym">Donax arundinaceus</name>
    <dbReference type="NCBI Taxonomy" id="35708"/>
    <lineage>
        <taxon>Eukaryota</taxon>
        <taxon>Viridiplantae</taxon>
        <taxon>Streptophyta</taxon>
        <taxon>Embryophyta</taxon>
        <taxon>Tracheophyta</taxon>
        <taxon>Spermatophyta</taxon>
        <taxon>Magnoliopsida</taxon>
        <taxon>Liliopsida</taxon>
        <taxon>Poales</taxon>
        <taxon>Poaceae</taxon>
        <taxon>PACMAD clade</taxon>
        <taxon>Arundinoideae</taxon>
        <taxon>Arundineae</taxon>
        <taxon>Arundo</taxon>
    </lineage>
</organism>
<accession>A0A0A9FVF4</accession>
<proteinExistence type="predicted"/>
<dbReference type="EMBL" id="GBRH01181071">
    <property type="protein sequence ID" value="JAE16825.1"/>
    <property type="molecule type" value="Transcribed_RNA"/>
</dbReference>
<name>A0A0A9FVF4_ARUDO</name>
<protein>
    <submittedName>
        <fullName evidence="1">Uncharacterized protein</fullName>
    </submittedName>
</protein>
<sequence>MLKIYLQCPYK</sequence>
<evidence type="ECO:0000313" key="1">
    <source>
        <dbReference type="EMBL" id="JAE16825.1"/>
    </source>
</evidence>